<dbReference type="KEGG" id="vg:40070761"/>
<name>A0A142F1R0_9CAUD</name>
<dbReference type="Proteomes" id="UP000224134">
    <property type="component" value="Segment"/>
</dbReference>
<dbReference type="EMBL" id="KU665491">
    <property type="protein sequence ID" value="AMQ66717.1"/>
    <property type="molecule type" value="Genomic_DNA"/>
</dbReference>
<reference evidence="1 2" key="1">
    <citation type="submission" date="2016-02" db="EMBL/GenBank/DDBJ databases">
        <title>Isolation and characterization of bacteriophages from East Africa Rift Valley soda lakes.</title>
        <authorList>
            <person name="van Zyl L.J."/>
            <person name="Nemavhulani S."/>
            <person name="Cowan D.A."/>
            <person name="Trindade M.I."/>
        </authorList>
    </citation>
    <scope>NUCLEOTIDE SEQUENCE [LARGE SCALE GENOMIC DNA]</scope>
</reference>
<dbReference type="RefSeq" id="YP_009595203.1">
    <property type="nucleotide sequence ID" value="NC_041879.1"/>
</dbReference>
<evidence type="ECO:0000313" key="2">
    <source>
        <dbReference type="Proteomes" id="UP000224134"/>
    </source>
</evidence>
<accession>A0A142F1R0</accession>
<organism evidence="1 2">
    <name type="scientific">Bacillus phage Mgbh1</name>
    <dbReference type="NCBI Taxonomy" id="1796993"/>
    <lineage>
        <taxon>Viruses</taxon>
        <taxon>Duplodnaviria</taxon>
        <taxon>Heunggongvirae</taxon>
        <taxon>Uroviricota</taxon>
        <taxon>Caudoviricetes</taxon>
        <taxon>Magadivirus</taxon>
        <taxon>Magadivirus Mgbh1</taxon>
    </lineage>
</organism>
<protein>
    <submittedName>
        <fullName evidence="1">Uncharacterized protein</fullName>
    </submittedName>
</protein>
<evidence type="ECO:0000313" key="1">
    <source>
        <dbReference type="EMBL" id="AMQ66717.1"/>
    </source>
</evidence>
<sequence>MAKLEGVKVIDMSGGNVERIEYNGEEYVKVDDEPREGDIGLTGDRHSNEYILHNSYYKMSGVNEGLFYRINCDEEGDINGLIPNHFTIFRAVSEVNKLVHDSVEYRKVTDRNAKVGDYIVFTDEDEDDCPLDTTAGKPYKIINVDSDGDYVFIDDVSDGRCLCNKVNYHYELYEKVSETRADEILLYGGVKYKRVEREAREGDVVIFTSNTSECVISGEPYLVSEVAYGEPVINSDRGFLVDVYVKYYGRTPETTEVYAPIDEFKTILDENQSKGLVVTVEFTDGKVGVFEDVKYIQTRGAE</sequence>
<proteinExistence type="predicted"/>
<keyword evidence="2" id="KW-1185">Reference proteome</keyword>
<dbReference type="GeneID" id="40070761"/>